<evidence type="ECO:0000313" key="3">
    <source>
        <dbReference type="Proteomes" id="UP001241072"/>
    </source>
</evidence>
<dbReference type="EMBL" id="JAUQUB010000001">
    <property type="protein sequence ID" value="MDO7881777.1"/>
    <property type="molecule type" value="Genomic_DNA"/>
</dbReference>
<organism evidence="2 3">
    <name type="scientific">Antiquaquibacter soli</name>
    <dbReference type="NCBI Taxonomy" id="3064523"/>
    <lineage>
        <taxon>Bacteria</taxon>
        <taxon>Bacillati</taxon>
        <taxon>Actinomycetota</taxon>
        <taxon>Actinomycetes</taxon>
        <taxon>Micrococcales</taxon>
        <taxon>Microbacteriaceae</taxon>
        <taxon>Antiquaquibacter</taxon>
    </lineage>
</organism>
<name>A0ABT9BL80_9MICO</name>
<sequence length="188" mass="21379">MNDMRLRWSVFPWTRHFDEDRDPVIGAAIHDSRRQVTYRATVNEQGHLDHLEIEMDGYIDDARLARLRSIPRERIESVVAAWVRDYDPDALQFIPEGGLLTDDGDGAGKTPTLERVAELMTRRGWGRAELAIYFDAKERTVDGWIARARAKRREAEEEAARSGGPVNFPEVPSPATGKGYRAKTTDDK</sequence>
<gene>
    <name evidence="2" type="ORF">Q5716_06000</name>
</gene>
<dbReference type="Proteomes" id="UP001241072">
    <property type="component" value="Unassembled WGS sequence"/>
</dbReference>
<evidence type="ECO:0000313" key="2">
    <source>
        <dbReference type="EMBL" id="MDO7881777.1"/>
    </source>
</evidence>
<proteinExistence type="predicted"/>
<dbReference type="RefSeq" id="WP_305002176.1">
    <property type="nucleotide sequence ID" value="NZ_JAUQUB010000001.1"/>
</dbReference>
<keyword evidence="3" id="KW-1185">Reference proteome</keyword>
<accession>A0ABT9BL80</accession>
<comment type="caution">
    <text evidence="2">The sequence shown here is derived from an EMBL/GenBank/DDBJ whole genome shotgun (WGS) entry which is preliminary data.</text>
</comment>
<reference evidence="2 3" key="1">
    <citation type="submission" date="2023-07" db="EMBL/GenBank/DDBJ databases">
        <title>Protaetiibacter sp. nov WY-16 isolated from soil.</title>
        <authorList>
            <person name="Liu B."/>
            <person name="Wan Y."/>
        </authorList>
    </citation>
    <scope>NUCLEOTIDE SEQUENCE [LARGE SCALE GENOMIC DNA]</scope>
    <source>
        <strain evidence="2 3">WY-16</strain>
    </source>
</reference>
<feature type="region of interest" description="Disordered" evidence="1">
    <location>
        <begin position="152"/>
        <end position="188"/>
    </location>
</feature>
<evidence type="ECO:0000256" key="1">
    <source>
        <dbReference type="SAM" id="MobiDB-lite"/>
    </source>
</evidence>
<protein>
    <submittedName>
        <fullName evidence="2">Uncharacterized protein</fullName>
    </submittedName>
</protein>